<keyword evidence="6 8" id="KW-1133">Transmembrane helix</keyword>
<feature type="transmembrane region" description="Helical" evidence="8">
    <location>
        <begin position="249"/>
        <end position="271"/>
    </location>
</feature>
<evidence type="ECO:0000313" key="9">
    <source>
        <dbReference type="EMBL" id="AHF25299.1"/>
    </source>
</evidence>
<evidence type="ECO:0000256" key="4">
    <source>
        <dbReference type="ARBA" id="ARBA00022475"/>
    </source>
</evidence>
<feature type="transmembrane region" description="Helical" evidence="8">
    <location>
        <begin position="6"/>
        <end position="22"/>
    </location>
</feature>
<comment type="subcellular location">
    <subcellularLocation>
        <location evidence="1">Cell membrane</location>
        <topology evidence="1">Multi-pass membrane protein</topology>
    </subcellularLocation>
</comment>
<dbReference type="AlphaFoldDB" id="W0FP97"/>
<keyword evidence="3" id="KW-0813">Transport</keyword>
<dbReference type="Gene3D" id="1.20.1530.20">
    <property type="match status" value="2"/>
</dbReference>
<feature type="transmembrane region" description="Helical" evidence="8">
    <location>
        <begin position="189"/>
        <end position="212"/>
    </location>
</feature>
<feature type="transmembrane region" description="Helical" evidence="8">
    <location>
        <begin position="125"/>
        <end position="145"/>
    </location>
</feature>
<evidence type="ECO:0000256" key="7">
    <source>
        <dbReference type="ARBA" id="ARBA00023136"/>
    </source>
</evidence>
<evidence type="ECO:0000256" key="5">
    <source>
        <dbReference type="ARBA" id="ARBA00022692"/>
    </source>
</evidence>
<evidence type="ECO:0000256" key="2">
    <source>
        <dbReference type="ARBA" id="ARBA00010145"/>
    </source>
</evidence>
<evidence type="ECO:0000256" key="1">
    <source>
        <dbReference type="ARBA" id="ARBA00004651"/>
    </source>
</evidence>
<sequence length="309" mass="33677">MDALFLVFIKIVVAVTLGFILRKTGIIDARMQKGLSDMLLLAILPFSILASSNYEKTPEVTEGMQIVLVAALAYYILSLILMRLTSKKLPFEDKEQRVFVTMTVFANTGFVGFPLMSALYGNAGLLMAVVFNLAYNLFMYTYGIHLLSGKTGSIRSILTNPVNIASVLAILIFVSPFRFPSYVSGPIDLIAAMTVPLSMIIIGSNLAAMPFFKVVTDPKSYLISFMRLILLPGLVLAGMYIAFRSASMAPEAAAVAVLMCALPCGSMNVILSEKYDCAPEFAARATVQSMLLCMGSLPLFVFICSKIFR</sequence>
<feature type="transmembrane region" description="Helical" evidence="8">
    <location>
        <begin position="34"/>
        <end position="54"/>
    </location>
</feature>
<organism evidence="9">
    <name type="scientific">uncultured bacterium Contig1757</name>
    <dbReference type="NCBI Taxonomy" id="1393500"/>
    <lineage>
        <taxon>Bacteria</taxon>
        <taxon>environmental samples</taxon>
    </lineage>
</organism>
<dbReference type="InterPro" id="IPR004776">
    <property type="entry name" value="Mem_transp_PIN-like"/>
</dbReference>
<reference evidence="9" key="1">
    <citation type="journal article" date="2013" name="PLoS ONE">
        <title>Metagenomic insights into the carbohydrate-active enzymes carried by the microorganisms adhering to solid digesta in the rumen of cows.</title>
        <authorList>
            <person name="Wang L."/>
            <person name="Hatem A."/>
            <person name="Catalyurek U.V."/>
            <person name="Morrison M."/>
            <person name="Yu Z."/>
        </authorList>
    </citation>
    <scope>NUCLEOTIDE SEQUENCE</scope>
</reference>
<dbReference type="PANTHER" id="PTHR36838">
    <property type="entry name" value="AUXIN EFFLUX CARRIER FAMILY PROTEIN"/>
    <property type="match status" value="1"/>
</dbReference>
<feature type="transmembrane region" description="Helical" evidence="8">
    <location>
        <begin position="157"/>
        <end position="177"/>
    </location>
</feature>
<accession>W0FP97</accession>
<keyword evidence="7 8" id="KW-0472">Membrane</keyword>
<dbReference type="GO" id="GO:0055085">
    <property type="term" value="P:transmembrane transport"/>
    <property type="evidence" value="ECO:0007669"/>
    <property type="project" value="InterPro"/>
</dbReference>
<feature type="transmembrane region" description="Helical" evidence="8">
    <location>
        <begin position="291"/>
        <end position="308"/>
    </location>
</feature>
<feature type="transmembrane region" description="Helical" evidence="8">
    <location>
        <begin position="66"/>
        <end position="86"/>
    </location>
</feature>
<evidence type="ECO:0000256" key="3">
    <source>
        <dbReference type="ARBA" id="ARBA00022448"/>
    </source>
</evidence>
<protein>
    <submittedName>
        <fullName evidence="9">Auxin Efflux Carrier</fullName>
    </submittedName>
</protein>
<evidence type="ECO:0000256" key="8">
    <source>
        <dbReference type="SAM" id="Phobius"/>
    </source>
</evidence>
<dbReference type="GO" id="GO:0005886">
    <property type="term" value="C:plasma membrane"/>
    <property type="evidence" value="ECO:0007669"/>
    <property type="project" value="UniProtKB-SubCell"/>
</dbReference>
<comment type="similarity">
    <text evidence="2">Belongs to the auxin efflux carrier (TC 2.A.69) family.</text>
</comment>
<dbReference type="PANTHER" id="PTHR36838:SF1">
    <property type="entry name" value="SLR1864 PROTEIN"/>
    <property type="match status" value="1"/>
</dbReference>
<evidence type="ECO:0000256" key="6">
    <source>
        <dbReference type="ARBA" id="ARBA00022989"/>
    </source>
</evidence>
<name>W0FP97_9BACT</name>
<keyword evidence="4" id="KW-1003">Cell membrane</keyword>
<feature type="transmembrane region" description="Helical" evidence="8">
    <location>
        <begin position="98"/>
        <end position="119"/>
    </location>
</feature>
<keyword evidence="5 8" id="KW-0812">Transmembrane</keyword>
<feature type="transmembrane region" description="Helical" evidence="8">
    <location>
        <begin position="224"/>
        <end position="243"/>
    </location>
</feature>
<dbReference type="EMBL" id="KC246828">
    <property type="protein sequence ID" value="AHF25299.1"/>
    <property type="molecule type" value="Genomic_DNA"/>
</dbReference>
<proteinExistence type="inferred from homology"/>
<dbReference type="InterPro" id="IPR038770">
    <property type="entry name" value="Na+/solute_symporter_sf"/>
</dbReference>
<dbReference type="Pfam" id="PF03547">
    <property type="entry name" value="Mem_trans"/>
    <property type="match status" value="2"/>
</dbReference>